<name>A0A0R2M2R0_9LACO</name>
<evidence type="ECO:0000313" key="2">
    <source>
        <dbReference type="EMBL" id="KRO08430.1"/>
    </source>
</evidence>
<evidence type="ECO:0000313" key="3">
    <source>
        <dbReference type="Proteomes" id="UP000051783"/>
    </source>
</evidence>
<dbReference type="STRING" id="942150.IV64_GL000518"/>
<dbReference type="CDD" id="cd13608">
    <property type="entry name" value="PBP2_OpuCC_like"/>
    <property type="match status" value="1"/>
</dbReference>
<dbReference type="AlphaFoldDB" id="A0A0R2M2R0"/>
<organism evidence="2 3">
    <name type="scientific">Lactiplantibacillus xiangfangensis</name>
    <dbReference type="NCBI Taxonomy" id="942150"/>
    <lineage>
        <taxon>Bacteria</taxon>
        <taxon>Bacillati</taxon>
        <taxon>Bacillota</taxon>
        <taxon>Bacilli</taxon>
        <taxon>Lactobacillales</taxon>
        <taxon>Lactobacillaceae</taxon>
        <taxon>Lactiplantibacillus</taxon>
    </lineage>
</organism>
<dbReference type="GO" id="GO:0022857">
    <property type="term" value="F:transmembrane transporter activity"/>
    <property type="evidence" value="ECO:0007669"/>
    <property type="project" value="InterPro"/>
</dbReference>
<sequence>MRKFKKWILGIIATVASGVLLAGCGFPGLSGSSSDTVRIASQNTTEQQIMAYVIQDMIQHYSKLNTTIINNLGSGTVSFNALKNNQADISSIRFTGTDLTTILGETADRGNVKATDDKVRSQFNSKYHMTYFPSYGFADTYAFMVTQKTAKKYHLNSISDMKKVASKLTVGLDQTWLERKGDGYDDFQKLYGYKFGNTYPMQIGLVYDALESGKMDAILGYSTDGRIGSYDLKILKDDRNFFPPYNASAVATNKVLKEHPQLKPILSRLNGKIDLKTMQNLNYKVDNNLVEPEVVAKQFLEQHNYFEGSDK</sequence>
<comment type="caution">
    <text evidence="2">The sequence shown here is derived from an EMBL/GenBank/DDBJ whole genome shotgun (WGS) entry which is preliminary data.</text>
</comment>
<keyword evidence="3" id="KW-1185">Reference proteome</keyword>
<dbReference type="RefSeq" id="WP_057707025.1">
    <property type="nucleotide sequence ID" value="NZ_JQCL01000080.1"/>
</dbReference>
<dbReference type="PROSITE" id="PS51257">
    <property type="entry name" value="PROKAR_LIPOPROTEIN"/>
    <property type="match status" value="1"/>
</dbReference>
<accession>A0A0R2M2R0</accession>
<dbReference type="InterPro" id="IPR007210">
    <property type="entry name" value="ABC_Gly_betaine_transp_sub-bd"/>
</dbReference>
<dbReference type="GO" id="GO:0043190">
    <property type="term" value="C:ATP-binding cassette (ABC) transporter complex"/>
    <property type="evidence" value="ECO:0007669"/>
    <property type="project" value="InterPro"/>
</dbReference>
<protein>
    <submittedName>
        <fullName evidence="2">Glycine betaine carnitine choline abc transporter, substrate binding protein</fullName>
    </submittedName>
</protein>
<dbReference type="Gene3D" id="3.40.190.120">
    <property type="entry name" value="Osmoprotection protein (prox), domain 2"/>
    <property type="match status" value="1"/>
</dbReference>
<feature type="domain" description="ABC-type glycine betaine transport system substrate-binding" evidence="1">
    <location>
        <begin position="35"/>
        <end position="302"/>
    </location>
</feature>
<dbReference type="PATRIC" id="fig|942150.3.peg.531"/>
<gene>
    <name evidence="2" type="ORF">IV64_GL000518</name>
</gene>
<reference evidence="2 3" key="1">
    <citation type="journal article" date="2015" name="Genome Announc.">
        <title>Expanding the biotechnology potential of lactobacilli through comparative genomics of 213 strains and associated genera.</title>
        <authorList>
            <person name="Sun Z."/>
            <person name="Harris H.M."/>
            <person name="McCann A."/>
            <person name="Guo C."/>
            <person name="Argimon S."/>
            <person name="Zhang W."/>
            <person name="Yang X."/>
            <person name="Jeffery I.B."/>
            <person name="Cooney J.C."/>
            <person name="Kagawa T.F."/>
            <person name="Liu W."/>
            <person name="Song Y."/>
            <person name="Salvetti E."/>
            <person name="Wrobel A."/>
            <person name="Rasinkangas P."/>
            <person name="Parkhill J."/>
            <person name="Rea M.C."/>
            <person name="O'Sullivan O."/>
            <person name="Ritari J."/>
            <person name="Douillard F.P."/>
            <person name="Paul Ross R."/>
            <person name="Yang R."/>
            <person name="Briner A.E."/>
            <person name="Felis G.E."/>
            <person name="de Vos W.M."/>
            <person name="Barrangou R."/>
            <person name="Klaenhammer T.R."/>
            <person name="Caufield P.W."/>
            <person name="Cui Y."/>
            <person name="Zhang H."/>
            <person name="O'Toole P.W."/>
        </authorList>
    </citation>
    <scope>NUCLEOTIDE SEQUENCE [LARGE SCALE GENOMIC DNA]</scope>
    <source>
        <strain evidence="2 3">LMG 26013</strain>
    </source>
</reference>
<proteinExistence type="predicted"/>
<dbReference type="Pfam" id="PF04069">
    <property type="entry name" value="OpuAC"/>
    <property type="match status" value="1"/>
</dbReference>
<evidence type="ECO:0000259" key="1">
    <source>
        <dbReference type="Pfam" id="PF04069"/>
    </source>
</evidence>
<dbReference type="SUPFAM" id="SSF53850">
    <property type="entry name" value="Periplasmic binding protein-like II"/>
    <property type="match status" value="1"/>
</dbReference>
<dbReference type="OrthoDB" id="9801163at2"/>
<dbReference type="Proteomes" id="UP000051783">
    <property type="component" value="Unassembled WGS sequence"/>
</dbReference>
<dbReference type="Gene3D" id="3.40.190.10">
    <property type="entry name" value="Periplasmic binding protein-like II"/>
    <property type="match status" value="1"/>
</dbReference>
<dbReference type="EMBL" id="JQCL01000080">
    <property type="protein sequence ID" value="KRO08430.1"/>
    <property type="molecule type" value="Genomic_DNA"/>
</dbReference>